<gene>
    <name evidence="2" type="ORF">BFS05_04125</name>
</gene>
<feature type="region of interest" description="Disordered" evidence="1">
    <location>
        <begin position="76"/>
        <end position="127"/>
    </location>
</feature>
<dbReference type="EMBL" id="MNLH01000003">
    <property type="protein sequence ID" value="PNS43339.1"/>
    <property type="molecule type" value="Genomic_DNA"/>
</dbReference>
<evidence type="ECO:0000313" key="3">
    <source>
        <dbReference type="Proteomes" id="UP000236146"/>
    </source>
</evidence>
<evidence type="ECO:0008006" key="4">
    <source>
        <dbReference type="Google" id="ProtNLM"/>
    </source>
</evidence>
<organism evidence="2 3">
    <name type="scientific">Gardnerella vaginalis</name>
    <dbReference type="NCBI Taxonomy" id="2702"/>
    <lineage>
        <taxon>Bacteria</taxon>
        <taxon>Bacillati</taxon>
        <taxon>Actinomycetota</taxon>
        <taxon>Actinomycetes</taxon>
        <taxon>Bifidobacteriales</taxon>
        <taxon>Bifidobacteriaceae</taxon>
        <taxon>Gardnerella</taxon>
    </lineage>
</organism>
<proteinExistence type="predicted"/>
<dbReference type="Pfam" id="PF11187">
    <property type="entry name" value="Mbeg1-like"/>
    <property type="match status" value="1"/>
</dbReference>
<dbReference type="InterPro" id="IPR029058">
    <property type="entry name" value="AB_hydrolase_fold"/>
</dbReference>
<feature type="compositionally biased region" description="Low complexity" evidence="1">
    <location>
        <begin position="86"/>
        <end position="123"/>
    </location>
</feature>
<reference evidence="3" key="1">
    <citation type="submission" date="2016-10" db="EMBL/GenBank/DDBJ databases">
        <authorList>
            <person name="Bumgarner R.E."/>
            <person name="Fredricks D.N."/>
            <person name="Srinivasan S."/>
        </authorList>
    </citation>
    <scope>NUCLEOTIDE SEQUENCE [LARGE SCALE GENOMIC DNA]</scope>
    <source>
        <strain evidence="3">KA00225</strain>
    </source>
</reference>
<dbReference type="SUPFAM" id="SSF53474">
    <property type="entry name" value="alpha/beta-Hydrolases"/>
    <property type="match status" value="1"/>
</dbReference>
<dbReference type="InterPro" id="IPR024499">
    <property type="entry name" value="Mbeg1-like"/>
</dbReference>
<comment type="caution">
    <text evidence="2">The sequence shown here is derived from an EMBL/GenBank/DDBJ whole genome shotgun (WGS) entry which is preliminary data.</text>
</comment>
<name>A0A2K1SUY8_GARVA</name>
<dbReference type="AlphaFoldDB" id="A0A2K1SUY8"/>
<accession>A0A2K1SUY8</accession>
<protein>
    <recommendedName>
        <fullName evidence="4">DUF2974 domain-containing protein</fullName>
    </recommendedName>
</protein>
<evidence type="ECO:0000256" key="1">
    <source>
        <dbReference type="SAM" id="MobiDB-lite"/>
    </source>
</evidence>
<dbReference type="OrthoDB" id="9769481at2"/>
<dbReference type="Gene3D" id="3.40.50.1820">
    <property type="entry name" value="alpha/beta hydrolase"/>
    <property type="match status" value="1"/>
</dbReference>
<sequence>MEPIVASDFANSLVKNWFNANYSSESKDDLKKHDSPQNNLSKNDLIKNNLIKNNYADLYKDYADLYKSSSDLYKDSSVNESESRNTSDNNADVNADSNAESNASDISGDDSSNSYNNNSDNNSVKSGENPGFFTKIAHKLGCALSKIFSFKLFKKSKSKEAYSGALVVAFRGTDNTLVGWKEDFNMAFRCPIPAQESAEEYLLSIAKRSSKKRYNLHKAVPRIIVAGHSKGGNMAVYAAMKLNSGNLNSCKLKPGKMKLDKLISGKFGSDKLGSGKLDSGNKNKNSADNILCNRLERVYSMDGPGFASDVINIDIFSDLVPKIEKIVPSSAFIGLLMPEGLPYKVTEADSIGLMQHFGMYWQVKNGDFAYCNSVTKRSLAVSKVVNRWMSGFDFDERKRRIESVYNALSSLGYPTFDEISSHWSEMLPKLWHMTSHIDDKSRSLLLDVLAAIAGFGK</sequence>
<evidence type="ECO:0000313" key="2">
    <source>
        <dbReference type="EMBL" id="PNS43339.1"/>
    </source>
</evidence>
<dbReference type="Proteomes" id="UP000236146">
    <property type="component" value="Unassembled WGS sequence"/>
</dbReference>